<evidence type="ECO:0000256" key="2">
    <source>
        <dbReference type="ARBA" id="ARBA00004370"/>
    </source>
</evidence>
<evidence type="ECO:0000256" key="6">
    <source>
        <dbReference type="ARBA" id="ARBA00022777"/>
    </source>
</evidence>
<feature type="transmembrane region" description="Helical" evidence="8">
    <location>
        <begin position="12"/>
        <end position="32"/>
    </location>
</feature>
<evidence type="ECO:0000313" key="10">
    <source>
        <dbReference type="EMBL" id="TLD01636.1"/>
    </source>
</evidence>
<name>A0A4U8QKM0_9FIRM</name>
<evidence type="ECO:0000256" key="5">
    <source>
        <dbReference type="ARBA" id="ARBA00022679"/>
    </source>
</evidence>
<feature type="domain" description="Histidine kinase" evidence="9">
    <location>
        <begin position="215"/>
        <end position="430"/>
    </location>
</feature>
<evidence type="ECO:0000256" key="7">
    <source>
        <dbReference type="ARBA" id="ARBA00023012"/>
    </source>
</evidence>
<dbReference type="CDD" id="cd00082">
    <property type="entry name" value="HisKA"/>
    <property type="match status" value="1"/>
</dbReference>
<dbReference type="SMART" id="SM00388">
    <property type="entry name" value="HisKA"/>
    <property type="match status" value="1"/>
</dbReference>
<dbReference type="InterPro" id="IPR003594">
    <property type="entry name" value="HATPase_dom"/>
</dbReference>
<comment type="caution">
    <text evidence="10">The sequence shown here is derived from an EMBL/GenBank/DDBJ whole genome shotgun (WGS) entry which is preliminary data.</text>
</comment>
<dbReference type="FunFam" id="3.30.565.10:FF:000006">
    <property type="entry name" value="Sensor histidine kinase WalK"/>
    <property type="match status" value="1"/>
</dbReference>
<evidence type="ECO:0000256" key="1">
    <source>
        <dbReference type="ARBA" id="ARBA00000085"/>
    </source>
</evidence>
<dbReference type="InterPro" id="IPR050736">
    <property type="entry name" value="Sensor_HK_Regulatory"/>
</dbReference>
<dbReference type="InterPro" id="IPR003661">
    <property type="entry name" value="HisK_dim/P_dom"/>
</dbReference>
<gene>
    <name evidence="10" type="primary">yycG_3</name>
    <name evidence="10" type="ORF">DSM106044_01477</name>
</gene>
<reference evidence="10 11" key="1">
    <citation type="journal article" date="2019" name="Anaerobe">
        <title>Detection of Robinsoniella peoriensis in multiple bone samples of a trauma patient.</title>
        <authorList>
            <person name="Schrottner P."/>
            <person name="Hartwich K."/>
            <person name="Bunk B."/>
            <person name="Schober I."/>
            <person name="Helbig S."/>
            <person name="Rudolph W.W."/>
            <person name="Gunzer F."/>
        </authorList>
    </citation>
    <scope>NUCLEOTIDE SEQUENCE [LARGE SCALE GENOMIC DNA]</scope>
    <source>
        <strain evidence="10 11">DSM 106044</strain>
    </source>
</reference>
<dbReference type="STRING" id="180332.GCA_000797495_01192"/>
<dbReference type="PRINTS" id="PR00344">
    <property type="entry name" value="BCTRLSENSOR"/>
</dbReference>
<dbReference type="Gene3D" id="3.30.565.10">
    <property type="entry name" value="Histidine kinase-like ATPase, C-terminal domain"/>
    <property type="match status" value="1"/>
</dbReference>
<accession>A0A4U8QKM0</accession>
<dbReference type="PANTHER" id="PTHR43711">
    <property type="entry name" value="TWO-COMPONENT HISTIDINE KINASE"/>
    <property type="match status" value="1"/>
</dbReference>
<dbReference type="Pfam" id="PF00512">
    <property type="entry name" value="HisKA"/>
    <property type="match status" value="1"/>
</dbReference>
<dbReference type="RefSeq" id="WP_138002159.1">
    <property type="nucleotide sequence ID" value="NZ_QGQD01000034.1"/>
</dbReference>
<dbReference type="InterPro" id="IPR005467">
    <property type="entry name" value="His_kinase_dom"/>
</dbReference>
<feature type="transmembrane region" description="Helical" evidence="8">
    <location>
        <begin position="140"/>
        <end position="160"/>
    </location>
</feature>
<dbReference type="InterPro" id="IPR004358">
    <property type="entry name" value="Sig_transdc_His_kin-like_C"/>
</dbReference>
<dbReference type="InterPro" id="IPR036097">
    <property type="entry name" value="HisK_dim/P_sf"/>
</dbReference>
<keyword evidence="8" id="KW-0812">Transmembrane</keyword>
<keyword evidence="8" id="KW-1133">Transmembrane helix</keyword>
<organism evidence="10 11">
    <name type="scientific">Robinsoniella peoriensis</name>
    <dbReference type="NCBI Taxonomy" id="180332"/>
    <lineage>
        <taxon>Bacteria</taxon>
        <taxon>Bacillati</taxon>
        <taxon>Bacillota</taxon>
        <taxon>Clostridia</taxon>
        <taxon>Lachnospirales</taxon>
        <taxon>Lachnospiraceae</taxon>
        <taxon>Robinsoniella</taxon>
    </lineage>
</organism>
<comment type="catalytic activity">
    <reaction evidence="1">
        <text>ATP + protein L-histidine = ADP + protein N-phospho-L-histidine.</text>
        <dbReference type="EC" id="2.7.13.3"/>
    </reaction>
</comment>
<dbReference type="SUPFAM" id="SSF55874">
    <property type="entry name" value="ATPase domain of HSP90 chaperone/DNA topoisomerase II/histidine kinase"/>
    <property type="match status" value="1"/>
</dbReference>
<sequence length="431" mass="49045">MFHKIHIKMTLFNTLATSAILIVMSLAGLFVFEGLLTKNESAVFDKNQNAILTYLDGQNIIDHEKLLRLADNRYYTIVLLEKGRLLFQNQSRQDSMQKDLIDTAYQTAKKDYQFNIANPPVSKRMVKYLDFGMSSQNKKYYVSVASLPNSTGVLCAVILFDRSQLLSQIFQLRLTFFCIDVTAILLLYLFARRFTRQMLSPIEENRKQQVHFVASASHELRSPLSVMLASVTALKAADEEDRAVFYEAIESEGGRMKRLIDDMLTLANADNQSWSVHFENTQLDTLLLDVYEKYSPVARSRRMTLHITLPDGPVPQCICDKQRIEQVLSILLNNAISYSPGGSSITLGICQTDNKLKLWVADKGYGIPDELKQKIFLRFFRADPARKDREHFGLGLCIASEIIRLHQGKIWVEDNPGGGSVFYFTLASRIL</sequence>
<dbReference type="EMBL" id="QGQD01000034">
    <property type="protein sequence ID" value="TLD01636.1"/>
    <property type="molecule type" value="Genomic_DNA"/>
</dbReference>
<feature type="transmembrane region" description="Helical" evidence="8">
    <location>
        <begin position="172"/>
        <end position="191"/>
    </location>
</feature>
<dbReference type="Gene3D" id="1.10.287.130">
    <property type="match status" value="1"/>
</dbReference>
<evidence type="ECO:0000256" key="8">
    <source>
        <dbReference type="SAM" id="Phobius"/>
    </source>
</evidence>
<dbReference type="GO" id="GO:0016020">
    <property type="term" value="C:membrane"/>
    <property type="evidence" value="ECO:0007669"/>
    <property type="project" value="UniProtKB-SubCell"/>
</dbReference>
<evidence type="ECO:0000256" key="4">
    <source>
        <dbReference type="ARBA" id="ARBA00022553"/>
    </source>
</evidence>
<dbReference type="GO" id="GO:0000155">
    <property type="term" value="F:phosphorelay sensor kinase activity"/>
    <property type="evidence" value="ECO:0007669"/>
    <property type="project" value="InterPro"/>
</dbReference>
<dbReference type="InterPro" id="IPR036890">
    <property type="entry name" value="HATPase_C_sf"/>
</dbReference>
<dbReference type="EC" id="2.7.13.3" evidence="3"/>
<keyword evidence="5 10" id="KW-0808">Transferase</keyword>
<keyword evidence="7" id="KW-0902">Two-component regulatory system</keyword>
<protein>
    <recommendedName>
        <fullName evidence="3">histidine kinase</fullName>
        <ecNumber evidence="3">2.7.13.3</ecNumber>
    </recommendedName>
</protein>
<dbReference type="SUPFAM" id="SSF47384">
    <property type="entry name" value="Homodimeric domain of signal transducing histidine kinase"/>
    <property type="match status" value="1"/>
</dbReference>
<dbReference type="PANTHER" id="PTHR43711:SF1">
    <property type="entry name" value="HISTIDINE KINASE 1"/>
    <property type="match status" value="1"/>
</dbReference>
<dbReference type="Proteomes" id="UP000306509">
    <property type="component" value="Unassembled WGS sequence"/>
</dbReference>
<dbReference type="PROSITE" id="PS50109">
    <property type="entry name" value="HIS_KIN"/>
    <property type="match status" value="1"/>
</dbReference>
<keyword evidence="6 10" id="KW-0418">Kinase</keyword>
<keyword evidence="11" id="KW-1185">Reference proteome</keyword>
<evidence type="ECO:0000313" key="11">
    <source>
        <dbReference type="Proteomes" id="UP000306509"/>
    </source>
</evidence>
<keyword evidence="8" id="KW-0472">Membrane</keyword>
<evidence type="ECO:0000259" key="9">
    <source>
        <dbReference type="PROSITE" id="PS50109"/>
    </source>
</evidence>
<dbReference type="Pfam" id="PF02518">
    <property type="entry name" value="HATPase_c"/>
    <property type="match status" value="1"/>
</dbReference>
<dbReference type="AlphaFoldDB" id="A0A4U8QKM0"/>
<dbReference type="CDD" id="cd00075">
    <property type="entry name" value="HATPase"/>
    <property type="match status" value="1"/>
</dbReference>
<dbReference type="SMART" id="SM00387">
    <property type="entry name" value="HATPase_c"/>
    <property type="match status" value="1"/>
</dbReference>
<proteinExistence type="predicted"/>
<comment type="subcellular location">
    <subcellularLocation>
        <location evidence="2">Membrane</location>
    </subcellularLocation>
</comment>
<keyword evidence="4" id="KW-0597">Phosphoprotein</keyword>
<evidence type="ECO:0000256" key="3">
    <source>
        <dbReference type="ARBA" id="ARBA00012438"/>
    </source>
</evidence>